<name>A0A267MK03_9FIRM</name>
<feature type="transmembrane region" description="Helical" evidence="1">
    <location>
        <begin position="123"/>
        <end position="142"/>
    </location>
</feature>
<feature type="transmembrane region" description="Helical" evidence="1">
    <location>
        <begin position="65"/>
        <end position="83"/>
    </location>
</feature>
<keyword evidence="1" id="KW-0472">Membrane</keyword>
<proteinExistence type="predicted"/>
<gene>
    <name evidence="2" type="ORF">CCE28_10300</name>
</gene>
<feature type="transmembrane region" description="Helical" evidence="1">
    <location>
        <begin position="90"/>
        <end position="111"/>
    </location>
</feature>
<evidence type="ECO:0000256" key="1">
    <source>
        <dbReference type="SAM" id="Phobius"/>
    </source>
</evidence>
<evidence type="ECO:0000313" key="2">
    <source>
        <dbReference type="EMBL" id="PAB59248.1"/>
    </source>
</evidence>
<keyword evidence="3" id="KW-1185">Reference proteome</keyword>
<protein>
    <submittedName>
        <fullName evidence="2">Uncharacterized protein</fullName>
    </submittedName>
</protein>
<dbReference type="AlphaFoldDB" id="A0A267MK03"/>
<sequence length="145" mass="16897">MGWFVFCAIAYAIVLFLIPLNKFKYLLPIGLISMVILYLIDSTLIRLGAFSYSFPNPILGGLPTLYLLSGFAGGVFLVYFLPLRKRWQSPYILLASLIFLIIEFLMIHLNYFHHHKWNGLNSYVLNIFGFIIVLWFAQYFYVPKE</sequence>
<keyword evidence="1" id="KW-0812">Transmembrane</keyword>
<organism evidence="2 3">
    <name type="scientific">Anaeromicrobium sediminis</name>
    <dbReference type="NCBI Taxonomy" id="1478221"/>
    <lineage>
        <taxon>Bacteria</taxon>
        <taxon>Bacillati</taxon>
        <taxon>Bacillota</taxon>
        <taxon>Clostridia</taxon>
        <taxon>Peptostreptococcales</taxon>
        <taxon>Thermotaleaceae</taxon>
        <taxon>Anaeromicrobium</taxon>
    </lineage>
</organism>
<comment type="caution">
    <text evidence="2">The sequence shown here is derived from an EMBL/GenBank/DDBJ whole genome shotgun (WGS) entry which is preliminary data.</text>
</comment>
<dbReference type="Proteomes" id="UP000216024">
    <property type="component" value="Unassembled WGS sequence"/>
</dbReference>
<keyword evidence="1" id="KW-1133">Transmembrane helix</keyword>
<reference evidence="2 3" key="1">
    <citation type="submission" date="2017-06" db="EMBL/GenBank/DDBJ databases">
        <title>Draft genome sequence of anaerobic fermentative bacterium Anaeromicrobium sediminis DY2726D isolated from West Pacific Ocean sediments.</title>
        <authorList>
            <person name="Zeng X."/>
        </authorList>
    </citation>
    <scope>NUCLEOTIDE SEQUENCE [LARGE SCALE GENOMIC DNA]</scope>
    <source>
        <strain evidence="2 3">DY2726D</strain>
    </source>
</reference>
<accession>A0A267MK03</accession>
<evidence type="ECO:0000313" key="3">
    <source>
        <dbReference type="Proteomes" id="UP000216024"/>
    </source>
</evidence>
<dbReference type="EMBL" id="NIBG01000008">
    <property type="protein sequence ID" value="PAB59248.1"/>
    <property type="molecule type" value="Genomic_DNA"/>
</dbReference>
<feature type="transmembrane region" description="Helical" evidence="1">
    <location>
        <begin position="25"/>
        <end position="45"/>
    </location>
</feature>